<accession>A0A9P6LCQ7</accession>
<comment type="similarity">
    <text evidence="2">Belongs to the transcriptional coactivator PC4 family.</text>
</comment>
<dbReference type="InterPro" id="IPR003173">
    <property type="entry name" value="PC4_C"/>
</dbReference>
<evidence type="ECO:0000313" key="10">
    <source>
        <dbReference type="Proteomes" id="UP000736335"/>
    </source>
</evidence>
<dbReference type="Proteomes" id="UP000736335">
    <property type="component" value="Unassembled WGS sequence"/>
</dbReference>
<feature type="compositionally biased region" description="Basic and acidic residues" evidence="7">
    <location>
        <begin position="79"/>
        <end position="88"/>
    </location>
</feature>
<feature type="region of interest" description="Disordered" evidence="7">
    <location>
        <begin position="1"/>
        <end position="88"/>
    </location>
</feature>
<reference evidence="9" key="1">
    <citation type="journal article" date="2020" name="Nat. Commun.">
        <title>Large-scale genome sequencing of mycorrhizal fungi provides insights into the early evolution of symbiotic traits.</title>
        <authorList>
            <person name="Miyauchi S."/>
            <person name="Kiss E."/>
            <person name="Kuo A."/>
            <person name="Drula E."/>
            <person name="Kohler A."/>
            <person name="Sanchez-Garcia M."/>
            <person name="Morin E."/>
            <person name="Andreopoulos B."/>
            <person name="Barry K.W."/>
            <person name="Bonito G."/>
            <person name="Buee M."/>
            <person name="Carver A."/>
            <person name="Chen C."/>
            <person name="Cichocki N."/>
            <person name="Clum A."/>
            <person name="Culley D."/>
            <person name="Crous P.W."/>
            <person name="Fauchery L."/>
            <person name="Girlanda M."/>
            <person name="Hayes R.D."/>
            <person name="Keri Z."/>
            <person name="LaButti K."/>
            <person name="Lipzen A."/>
            <person name="Lombard V."/>
            <person name="Magnuson J."/>
            <person name="Maillard F."/>
            <person name="Murat C."/>
            <person name="Nolan M."/>
            <person name="Ohm R.A."/>
            <person name="Pangilinan J."/>
            <person name="Pereira M.F."/>
            <person name="Perotto S."/>
            <person name="Peter M."/>
            <person name="Pfister S."/>
            <person name="Riley R."/>
            <person name="Sitrit Y."/>
            <person name="Stielow J.B."/>
            <person name="Szollosi G."/>
            <person name="Zifcakova L."/>
            <person name="Stursova M."/>
            <person name="Spatafora J.W."/>
            <person name="Tedersoo L."/>
            <person name="Vaario L.M."/>
            <person name="Yamada A."/>
            <person name="Yan M."/>
            <person name="Wang P."/>
            <person name="Xu J."/>
            <person name="Bruns T."/>
            <person name="Baldrian P."/>
            <person name="Vilgalys R."/>
            <person name="Dunand C."/>
            <person name="Henrissat B."/>
            <person name="Grigoriev I.V."/>
            <person name="Hibbett D."/>
            <person name="Nagy L.G."/>
            <person name="Martin F.M."/>
        </authorList>
    </citation>
    <scope>NUCLEOTIDE SEQUENCE</scope>
    <source>
        <strain evidence="9">UH-Tt-Lm1</strain>
    </source>
</reference>
<proteinExistence type="inferred from homology"/>
<evidence type="ECO:0000259" key="8">
    <source>
        <dbReference type="Pfam" id="PF02229"/>
    </source>
</evidence>
<evidence type="ECO:0000256" key="6">
    <source>
        <dbReference type="ARBA" id="ARBA00023242"/>
    </source>
</evidence>
<comment type="caution">
    <text evidence="9">The sequence shown here is derived from an EMBL/GenBank/DDBJ whole genome shotgun (WGS) entry which is preliminary data.</text>
</comment>
<dbReference type="PANTHER" id="PTHR13215">
    <property type="entry name" value="RNA POLYMERASE II TRANSCRIPTIONAL COACTIVATOR"/>
    <property type="match status" value="1"/>
</dbReference>
<keyword evidence="6" id="KW-0539">Nucleus</keyword>
<sequence length="173" mass="19182">MPKRRATSDEDDEAHQSASEEETVKKSKKTPAKSEKKANATTLMRVTADFPTYSRLQAQPNKKQKKGKESAGADGGVKTNEEGDKYVELGRNRRATVRVFKGTSFRPDAVRLSRNDADHHLGIPLIDIREYFDSGGEPKPGKKGISLKLEEWQALKQNADALDGILSDVKTKD</sequence>
<evidence type="ECO:0000256" key="5">
    <source>
        <dbReference type="ARBA" id="ARBA00023163"/>
    </source>
</evidence>
<dbReference type="GO" id="GO:0003677">
    <property type="term" value="F:DNA binding"/>
    <property type="evidence" value="ECO:0007669"/>
    <property type="project" value="UniProtKB-KW"/>
</dbReference>
<dbReference type="Pfam" id="PF02229">
    <property type="entry name" value="PC4"/>
    <property type="match status" value="1"/>
</dbReference>
<keyword evidence="5" id="KW-0804">Transcription</keyword>
<keyword evidence="4" id="KW-0238">DNA-binding</keyword>
<feature type="domain" description="Transcriptional coactivator p15 (PC4) C-terminal" evidence="8">
    <location>
        <begin position="122"/>
        <end position="158"/>
    </location>
</feature>
<gene>
    <name evidence="9" type="ORF">BJ322DRAFT_90078</name>
</gene>
<keyword evidence="3" id="KW-0805">Transcription regulation</keyword>
<dbReference type="SUPFAM" id="SSF54447">
    <property type="entry name" value="ssDNA-binding transcriptional regulator domain"/>
    <property type="match status" value="1"/>
</dbReference>
<evidence type="ECO:0000256" key="3">
    <source>
        <dbReference type="ARBA" id="ARBA00023015"/>
    </source>
</evidence>
<dbReference type="OrthoDB" id="2505440at2759"/>
<organism evidence="9 10">
    <name type="scientific">Thelephora terrestris</name>
    <dbReference type="NCBI Taxonomy" id="56493"/>
    <lineage>
        <taxon>Eukaryota</taxon>
        <taxon>Fungi</taxon>
        <taxon>Dikarya</taxon>
        <taxon>Basidiomycota</taxon>
        <taxon>Agaricomycotina</taxon>
        <taxon>Agaricomycetes</taxon>
        <taxon>Thelephorales</taxon>
        <taxon>Thelephoraceae</taxon>
        <taxon>Thelephora</taxon>
    </lineage>
</organism>
<protein>
    <recommendedName>
        <fullName evidence="8">Transcriptional coactivator p15 (PC4) C-terminal domain-containing protein</fullName>
    </recommendedName>
</protein>
<evidence type="ECO:0000256" key="1">
    <source>
        <dbReference type="ARBA" id="ARBA00004123"/>
    </source>
</evidence>
<reference evidence="9" key="2">
    <citation type="submission" date="2020-11" db="EMBL/GenBank/DDBJ databases">
        <authorList>
            <consortium name="DOE Joint Genome Institute"/>
            <person name="Kuo A."/>
            <person name="Miyauchi S."/>
            <person name="Kiss E."/>
            <person name="Drula E."/>
            <person name="Kohler A."/>
            <person name="Sanchez-Garcia M."/>
            <person name="Andreopoulos B."/>
            <person name="Barry K.W."/>
            <person name="Bonito G."/>
            <person name="Buee M."/>
            <person name="Carver A."/>
            <person name="Chen C."/>
            <person name="Cichocki N."/>
            <person name="Clum A."/>
            <person name="Culley D."/>
            <person name="Crous P.W."/>
            <person name="Fauchery L."/>
            <person name="Girlanda M."/>
            <person name="Hayes R."/>
            <person name="Keri Z."/>
            <person name="Labutti K."/>
            <person name="Lipzen A."/>
            <person name="Lombard V."/>
            <person name="Magnuson J."/>
            <person name="Maillard F."/>
            <person name="Morin E."/>
            <person name="Murat C."/>
            <person name="Nolan M."/>
            <person name="Ohm R."/>
            <person name="Pangilinan J."/>
            <person name="Pereira M."/>
            <person name="Perotto S."/>
            <person name="Peter M."/>
            <person name="Riley R."/>
            <person name="Sitrit Y."/>
            <person name="Stielow B."/>
            <person name="Szollosi G."/>
            <person name="Zifcakova L."/>
            <person name="Stursova M."/>
            <person name="Spatafora J.W."/>
            <person name="Tedersoo L."/>
            <person name="Vaario L.-M."/>
            <person name="Yamada A."/>
            <person name="Yan M."/>
            <person name="Wang P."/>
            <person name="Xu J."/>
            <person name="Bruns T."/>
            <person name="Baldrian P."/>
            <person name="Vilgalys R."/>
            <person name="Henrissat B."/>
            <person name="Grigoriev I.V."/>
            <person name="Hibbett D."/>
            <person name="Nagy L.G."/>
            <person name="Martin F.M."/>
        </authorList>
    </citation>
    <scope>NUCLEOTIDE SEQUENCE</scope>
    <source>
        <strain evidence="9">UH-Tt-Lm1</strain>
    </source>
</reference>
<name>A0A9P6LCQ7_9AGAM</name>
<dbReference type="Gene3D" id="2.30.31.10">
    <property type="entry name" value="Transcriptional Coactivator Pc4, Chain A"/>
    <property type="match status" value="1"/>
</dbReference>
<dbReference type="GO" id="GO:0005634">
    <property type="term" value="C:nucleus"/>
    <property type="evidence" value="ECO:0007669"/>
    <property type="project" value="UniProtKB-SubCell"/>
</dbReference>
<dbReference type="InterPro" id="IPR045125">
    <property type="entry name" value="Sub1/Tcp4-like"/>
</dbReference>
<evidence type="ECO:0000256" key="7">
    <source>
        <dbReference type="SAM" id="MobiDB-lite"/>
    </source>
</evidence>
<dbReference type="EMBL" id="WIUZ02000001">
    <property type="protein sequence ID" value="KAF9792947.1"/>
    <property type="molecule type" value="Genomic_DNA"/>
</dbReference>
<evidence type="ECO:0000256" key="2">
    <source>
        <dbReference type="ARBA" id="ARBA00009001"/>
    </source>
</evidence>
<dbReference type="AlphaFoldDB" id="A0A9P6LCQ7"/>
<keyword evidence="10" id="KW-1185">Reference proteome</keyword>
<dbReference type="InterPro" id="IPR009044">
    <property type="entry name" value="ssDNA-bd_transcriptional_reg"/>
</dbReference>
<comment type="subcellular location">
    <subcellularLocation>
        <location evidence="1">Nucleus</location>
    </subcellularLocation>
</comment>
<dbReference type="GO" id="GO:0060261">
    <property type="term" value="P:positive regulation of transcription initiation by RNA polymerase II"/>
    <property type="evidence" value="ECO:0007669"/>
    <property type="project" value="InterPro"/>
</dbReference>
<dbReference type="GO" id="GO:0003713">
    <property type="term" value="F:transcription coactivator activity"/>
    <property type="evidence" value="ECO:0007669"/>
    <property type="project" value="InterPro"/>
</dbReference>
<evidence type="ECO:0000256" key="4">
    <source>
        <dbReference type="ARBA" id="ARBA00023125"/>
    </source>
</evidence>
<evidence type="ECO:0000313" key="9">
    <source>
        <dbReference type="EMBL" id="KAF9792947.1"/>
    </source>
</evidence>